<feature type="domain" description="Serine aminopeptidase S33" evidence="1">
    <location>
        <begin position="30"/>
        <end position="294"/>
    </location>
</feature>
<organism evidence="2 3">
    <name type="scientific">Butyricicoccus porcorum</name>
    <dbReference type="NCBI Taxonomy" id="1945634"/>
    <lineage>
        <taxon>Bacteria</taxon>
        <taxon>Bacillati</taxon>
        <taxon>Bacillota</taxon>
        <taxon>Clostridia</taxon>
        <taxon>Eubacteriales</taxon>
        <taxon>Butyricicoccaceae</taxon>
        <taxon>Butyricicoccus</taxon>
    </lineage>
</organism>
<proteinExistence type="predicted"/>
<comment type="caution">
    <text evidence="2">The sequence shown here is derived from an EMBL/GenBank/DDBJ whole genome shotgun (WGS) entry which is preliminary data.</text>
</comment>
<accession>A0A252F2N7</accession>
<evidence type="ECO:0000313" key="3">
    <source>
        <dbReference type="Proteomes" id="UP000194903"/>
    </source>
</evidence>
<evidence type="ECO:0000259" key="1">
    <source>
        <dbReference type="Pfam" id="PF12146"/>
    </source>
</evidence>
<dbReference type="Proteomes" id="UP000194903">
    <property type="component" value="Unassembled WGS sequence"/>
</dbReference>
<keyword evidence="3" id="KW-1185">Reference proteome</keyword>
<dbReference type="AlphaFoldDB" id="A0A252F2N7"/>
<dbReference type="Pfam" id="PF12146">
    <property type="entry name" value="Hydrolase_4"/>
    <property type="match status" value="1"/>
</dbReference>
<gene>
    <name evidence="2" type="ORF">CBW42_09860</name>
</gene>
<dbReference type="EMBL" id="NHOC01000008">
    <property type="protein sequence ID" value="OUM20036.1"/>
    <property type="molecule type" value="Genomic_DNA"/>
</dbReference>
<dbReference type="InterPro" id="IPR029058">
    <property type="entry name" value="AB_hydrolase_fold"/>
</dbReference>
<name>A0A252F2N7_9FIRM</name>
<dbReference type="PANTHER" id="PTHR11614">
    <property type="entry name" value="PHOSPHOLIPASE-RELATED"/>
    <property type="match status" value="1"/>
</dbReference>
<protein>
    <recommendedName>
        <fullName evidence="1">Serine aminopeptidase S33 domain-containing protein</fullName>
    </recommendedName>
</protein>
<reference evidence="2 3" key="1">
    <citation type="submission" date="2017-05" db="EMBL/GenBank/DDBJ databases">
        <title>Butyricicoccus porcorum sp. nov. a butyrate-producing bacterium from the swine intestinal tract.</title>
        <authorList>
            <person name="Trachsel J."/>
            <person name="Humphrey S."/>
            <person name="Allen H.K."/>
        </authorList>
    </citation>
    <scope>NUCLEOTIDE SEQUENCE [LARGE SCALE GENOMIC DNA]</scope>
    <source>
        <strain evidence="2">BB10</strain>
    </source>
</reference>
<dbReference type="Gene3D" id="3.40.50.1820">
    <property type="entry name" value="alpha/beta hydrolase"/>
    <property type="match status" value="1"/>
</dbReference>
<dbReference type="SUPFAM" id="SSF53474">
    <property type="entry name" value="alpha/beta-Hydrolases"/>
    <property type="match status" value="1"/>
</dbReference>
<dbReference type="OrthoDB" id="9806902at2"/>
<sequence length="324" mass="36022">MNIRCTQSTYPSACSGATISYYILRPVDVEPRGIVQISHGMCEYFTRYTSFAKYLCSLGFIVCGNDHLGHGSSVPPSGALGFFGQHNGWRVLVDDIATLKEKMQNRWPELPYFLFGHSMGSMIVRLYLARCTDGDLDGCILSGCPAPNAAAGIGIHLANSVIRSHGPMYRSSMLNSLIFKHYTTRIQDCQSPFDWLTRDRAVVSLFQSDAKCNYIFTASGFRDLCYLMQNSSRLNCMRETSNSLPLLFLAGDADPVGSYGTGVKRLASSYRAAGCRNVDMIFYKDARHEILNELNKEEVYGDISRWLEAQLAQRAVAAGQMQNS</sequence>
<dbReference type="InterPro" id="IPR051044">
    <property type="entry name" value="MAG_DAG_Lipase"/>
</dbReference>
<dbReference type="RefSeq" id="WP_087020723.1">
    <property type="nucleotide sequence ID" value="NZ_CP178353.1"/>
</dbReference>
<dbReference type="InterPro" id="IPR022742">
    <property type="entry name" value="Hydrolase_4"/>
</dbReference>
<evidence type="ECO:0000313" key="2">
    <source>
        <dbReference type="EMBL" id="OUM20036.1"/>
    </source>
</evidence>